<feature type="transmembrane region" description="Helical" evidence="1">
    <location>
        <begin position="57"/>
        <end position="80"/>
    </location>
</feature>
<accession>A0AA43KFX3</accession>
<dbReference type="RefSeq" id="WP_280652459.1">
    <property type="nucleotide sequence ID" value="NZ_JANQDL010000105.1"/>
</dbReference>
<dbReference type="Proteomes" id="UP001159370">
    <property type="component" value="Unassembled WGS sequence"/>
</dbReference>
<feature type="transmembrane region" description="Helical" evidence="1">
    <location>
        <begin position="17"/>
        <end position="37"/>
    </location>
</feature>
<dbReference type="EMBL" id="JANQDL010000105">
    <property type="protein sequence ID" value="MDH6065354.1"/>
    <property type="molecule type" value="Genomic_DNA"/>
</dbReference>
<organism evidence="2 3">
    <name type="scientific">Umezakia ovalisporum FSS-62</name>
    <dbReference type="NCBI Taxonomy" id="2971776"/>
    <lineage>
        <taxon>Bacteria</taxon>
        <taxon>Bacillati</taxon>
        <taxon>Cyanobacteriota</taxon>
        <taxon>Cyanophyceae</taxon>
        <taxon>Nostocales</taxon>
        <taxon>Nodulariaceae</taxon>
        <taxon>Umezakia</taxon>
    </lineage>
</organism>
<gene>
    <name evidence="2" type="ORF">NWP23_16645</name>
</gene>
<keyword evidence="1" id="KW-1133">Transmembrane helix</keyword>
<feature type="transmembrane region" description="Helical" evidence="1">
    <location>
        <begin position="92"/>
        <end position="110"/>
    </location>
</feature>
<reference evidence="2 3" key="1">
    <citation type="journal article" date="2023" name="J. Phycol.">
        <title>Chrysosporum ovalisporum is synonymous with the true-branching cyanobacterium Umezakia natans (Nostocales/Aphanizomenonaceae).</title>
        <authorList>
            <person name="McGregor G.B."/>
            <person name="Sendall B.C."/>
            <person name="Niiyama Y."/>
            <person name="Tuji A."/>
            <person name="Willis A."/>
        </authorList>
    </citation>
    <scope>NUCLEOTIDE SEQUENCE [LARGE SCALE GENOMIC DNA]</scope>
    <source>
        <strain evidence="2 3">FSS-62</strain>
    </source>
</reference>
<proteinExistence type="predicted"/>
<evidence type="ECO:0000256" key="1">
    <source>
        <dbReference type="SAM" id="Phobius"/>
    </source>
</evidence>
<evidence type="ECO:0000313" key="2">
    <source>
        <dbReference type="EMBL" id="MDH6065354.1"/>
    </source>
</evidence>
<evidence type="ECO:0008006" key="4">
    <source>
        <dbReference type="Google" id="ProtNLM"/>
    </source>
</evidence>
<keyword evidence="1" id="KW-0472">Membrane</keyword>
<sequence length="164" mass="18637">MNATSTFEFKRPTWQTATIFALGFWLSGSLVLDWVIMPSLYFSGMMSRTDFATVGYVIFWNFNRLELLSAALVFTGVLAWGKTKSCWSSKSIVFSVMLLGITLLDTYFLTPQMCAIGSRLNVFETAFTMPTEMSLLHSSYFLLEVVKVLAGGMLLNWCWREQLK</sequence>
<evidence type="ECO:0000313" key="3">
    <source>
        <dbReference type="Proteomes" id="UP001159370"/>
    </source>
</evidence>
<name>A0AA43KFX3_9CYAN</name>
<protein>
    <recommendedName>
        <fullName evidence="4">DUF4149 domain-containing protein</fullName>
    </recommendedName>
</protein>
<dbReference type="AlphaFoldDB" id="A0AA43KFX3"/>
<comment type="caution">
    <text evidence="2">The sequence shown here is derived from an EMBL/GenBank/DDBJ whole genome shotgun (WGS) entry which is preliminary data.</text>
</comment>
<dbReference type="GeneID" id="83683540"/>
<feature type="transmembrane region" description="Helical" evidence="1">
    <location>
        <begin position="139"/>
        <end position="159"/>
    </location>
</feature>
<keyword evidence="1" id="KW-0812">Transmembrane</keyword>